<dbReference type="AlphaFoldDB" id="G2QXK0"/>
<accession>G2QXK0</accession>
<protein>
    <submittedName>
        <fullName evidence="2">Uncharacterized protein</fullName>
    </submittedName>
</protein>
<dbReference type="EMBL" id="CP003009">
    <property type="protein sequence ID" value="AEO64025.1"/>
    <property type="molecule type" value="Genomic_DNA"/>
</dbReference>
<name>G2QXK0_THETT</name>
<organism evidence="2 3">
    <name type="scientific">Thermothielavioides terrestris (strain ATCC 38088 / NRRL 8126)</name>
    <name type="common">Thielavia terrestris</name>
    <dbReference type="NCBI Taxonomy" id="578455"/>
    <lineage>
        <taxon>Eukaryota</taxon>
        <taxon>Fungi</taxon>
        <taxon>Dikarya</taxon>
        <taxon>Ascomycota</taxon>
        <taxon>Pezizomycotina</taxon>
        <taxon>Sordariomycetes</taxon>
        <taxon>Sordariomycetidae</taxon>
        <taxon>Sordariales</taxon>
        <taxon>Chaetomiaceae</taxon>
        <taxon>Thermothielavioides</taxon>
        <taxon>Thermothielavioides terrestris</taxon>
    </lineage>
</organism>
<dbReference type="Proteomes" id="UP000008181">
    <property type="component" value="Chromosome 1"/>
</dbReference>
<dbReference type="KEGG" id="ttt:THITE_2126433"/>
<sequence length="149" mass="15997">MGHRIHDVHAPLQLETGLRSPACGYATLDPENNGRTSLASAATGGGDSAVLRHRLGNSPSRKQDPSISTAAGRATRRTSSVPSTSRQVLRDPFTRASLRVRVRTRGIANLKQCGDPLSDAAAQRGVGLCLQTQPPVAAKRSEVQYHYFR</sequence>
<dbReference type="RefSeq" id="XP_003650361.1">
    <property type="nucleotide sequence ID" value="XM_003650313.1"/>
</dbReference>
<proteinExistence type="predicted"/>
<feature type="compositionally biased region" description="Low complexity" evidence="1">
    <location>
        <begin position="77"/>
        <end position="86"/>
    </location>
</feature>
<gene>
    <name evidence="2" type="ORF">THITE_2126433</name>
</gene>
<dbReference type="HOGENOM" id="CLU_1750960_0_0_1"/>
<evidence type="ECO:0000256" key="1">
    <source>
        <dbReference type="SAM" id="MobiDB-lite"/>
    </source>
</evidence>
<feature type="region of interest" description="Disordered" evidence="1">
    <location>
        <begin position="39"/>
        <end position="88"/>
    </location>
</feature>
<feature type="compositionally biased region" description="Polar residues" evidence="1">
    <location>
        <begin position="57"/>
        <end position="69"/>
    </location>
</feature>
<dbReference type="GeneID" id="11523962"/>
<evidence type="ECO:0000313" key="2">
    <source>
        <dbReference type="EMBL" id="AEO64025.1"/>
    </source>
</evidence>
<keyword evidence="3" id="KW-1185">Reference proteome</keyword>
<reference evidence="2 3" key="1">
    <citation type="journal article" date="2011" name="Nat. Biotechnol.">
        <title>Comparative genomic analysis of the thermophilic biomass-degrading fungi Myceliophthora thermophila and Thielavia terrestris.</title>
        <authorList>
            <person name="Berka R.M."/>
            <person name="Grigoriev I.V."/>
            <person name="Otillar R."/>
            <person name="Salamov A."/>
            <person name="Grimwood J."/>
            <person name="Reid I."/>
            <person name="Ishmael N."/>
            <person name="John T."/>
            <person name="Darmond C."/>
            <person name="Moisan M.-C."/>
            <person name="Henrissat B."/>
            <person name="Coutinho P.M."/>
            <person name="Lombard V."/>
            <person name="Natvig D.O."/>
            <person name="Lindquist E."/>
            <person name="Schmutz J."/>
            <person name="Lucas S."/>
            <person name="Harris P."/>
            <person name="Powlowski J."/>
            <person name="Bellemare A."/>
            <person name="Taylor D."/>
            <person name="Butler G."/>
            <person name="de Vries R.P."/>
            <person name="Allijn I.E."/>
            <person name="van den Brink J."/>
            <person name="Ushinsky S."/>
            <person name="Storms R."/>
            <person name="Powell A.J."/>
            <person name="Paulsen I.T."/>
            <person name="Elbourne L.D.H."/>
            <person name="Baker S.E."/>
            <person name="Magnuson J."/>
            <person name="LaBoissiere S."/>
            <person name="Clutterbuck A.J."/>
            <person name="Martinez D."/>
            <person name="Wogulis M."/>
            <person name="de Leon A.L."/>
            <person name="Rey M.W."/>
            <person name="Tsang A."/>
        </authorList>
    </citation>
    <scope>NUCLEOTIDE SEQUENCE [LARGE SCALE GENOMIC DNA]</scope>
    <source>
        <strain evidence="3">ATCC 38088 / NRRL 8126</strain>
    </source>
</reference>
<evidence type="ECO:0000313" key="3">
    <source>
        <dbReference type="Proteomes" id="UP000008181"/>
    </source>
</evidence>